<dbReference type="RefSeq" id="WP_147866577.1">
    <property type="nucleotide sequence ID" value="NZ_CP036264.1"/>
</dbReference>
<organism evidence="3 4">
    <name type="scientific">Stieleria maiorica</name>
    <dbReference type="NCBI Taxonomy" id="2795974"/>
    <lineage>
        <taxon>Bacteria</taxon>
        <taxon>Pseudomonadati</taxon>
        <taxon>Planctomycetota</taxon>
        <taxon>Planctomycetia</taxon>
        <taxon>Pirellulales</taxon>
        <taxon>Pirellulaceae</taxon>
        <taxon>Stieleria</taxon>
    </lineage>
</organism>
<dbReference type="Proteomes" id="UP000321353">
    <property type="component" value="Chromosome"/>
</dbReference>
<dbReference type="EMBL" id="CP036264">
    <property type="protein sequence ID" value="QEF96824.1"/>
    <property type="molecule type" value="Genomic_DNA"/>
</dbReference>
<sequence length="235" mass="27200">MQYQFSVGGLEYKGDRYRLWPIRFRTEEDARAAISNLHAGQETRVFYDASSIDKNVLIPGADRYTLMAFIVGWVVIIASLWFALNRWRHFTNLEPSPLYRAFPKVQAVVCSVVGFSLLAFNFNQKVLNSPSARRLADANRQAAESSETHLLATNAIQAVLDELHAFQEANENPDRLFDEVMRKIWRENHPKTEPPWKVKFGNADNWWYSREDWDVDEVKARLLKAVSDSNQDFSK</sequence>
<proteinExistence type="predicted"/>
<dbReference type="KEGG" id="smam:Mal15_08540"/>
<keyword evidence="4" id="KW-1185">Reference proteome</keyword>
<keyword evidence="1" id="KW-1133">Transmembrane helix</keyword>
<gene>
    <name evidence="3" type="ORF">Mal15_08540</name>
</gene>
<protein>
    <recommendedName>
        <fullName evidence="2">DUF3592 domain-containing protein</fullName>
    </recommendedName>
</protein>
<keyword evidence="1" id="KW-0472">Membrane</keyword>
<evidence type="ECO:0000313" key="3">
    <source>
        <dbReference type="EMBL" id="QEF96824.1"/>
    </source>
</evidence>
<dbReference type="Pfam" id="PF12158">
    <property type="entry name" value="DUF3592"/>
    <property type="match status" value="1"/>
</dbReference>
<evidence type="ECO:0000256" key="1">
    <source>
        <dbReference type="SAM" id="Phobius"/>
    </source>
</evidence>
<reference evidence="3 4" key="1">
    <citation type="submission" date="2019-02" db="EMBL/GenBank/DDBJ databases">
        <title>Planctomycetal bacteria perform biofilm scaping via a novel small molecule.</title>
        <authorList>
            <person name="Jeske O."/>
            <person name="Boedeker C."/>
            <person name="Wiegand S."/>
            <person name="Breitling P."/>
            <person name="Kallscheuer N."/>
            <person name="Jogler M."/>
            <person name="Rohde M."/>
            <person name="Petersen J."/>
            <person name="Medema M.H."/>
            <person name="Surup F."/>
            <person name="Jogler C."/>
        </authorList>
    </citation>
    <scope>NUCLEOTIDE SEQUENCE [LARGE SCALE GENOMIC DNA]</scope>
    <source>
        <strain evidence="3 4">Mal15</strain>
    </source>
</reference>
<name>A0A5B9MBA1_9BACT</name>
<evidence type="ECO:0000259" key="2">
    <source>
        <dbReference type="Pfam" id="PF12158"/>
    </source>
</evidence>
<accession>A0A5B9MBA1</accession>
<dbReference type="AlphaFoldDB" id="A0A5B9MBA1"/>
<dbReference type="InterPro" id="IPR021994">
    <property type="entry name" value="DUF3592"/>
</dbReference>
<feature type="transmembrane region" description="Helical" evidence="1">
    <location>
        <begin position="64"/>
        <end position="84"/>
    </location>
</feature>
<keyword evidence="1" id="KW-0812">Transmembrane</keyword>
<feature type="domain" description="DUF3592" evidence="2">
    <location>
        <begin position="3"/>
        <end position="61"/>
    </location>
</feature>
<evidence type="ECO:0000313" key="4">
    <source>
        <dbReference type="Proteomes" id="UP000321353"/>
    </source>
</evidence>